<dbReference type="Pfam" id="PF00309">
    <property type="entry name" value="Sigma54_AID"/>
    <property type="match status" value="1"/>
</dbReference>
<dbReference type="Pfam" id="PF04963">
    <property type="entry name" value="Sigma54_CBD"/>
    <property type="match status" value="1"/>
</dbReference>
<evidence type="ECO:0000256" key="1">
    <source>
        <dbReference type="ARBA" id="ARBA00008798"/>
    </source>
</evidence>
<dbReference type="Proteomes" id="UP000249008">
    <property type="component" value="Chromosome 1"/>
</dbReference>
<keyword evidence="8" id="KW-0804">Transcription</keyword>
<sequence length="412" mass="47463">MDFTLKLKQEMKLSLTQEMKISMNILQMSSSNLKDFIEKEAMKNPMLEVTYSAPSSKYSSDEETPSPFDFIIEEKTLIDFLEEQLGYLKISPKIKSICEYVINNLDDRGYLSMSKLEIKKVLKASTAQMKEAMDIIYSLEPTGIGAENLKENLKIQLMAKNITDEKLFYLIDDFLEELGDRNYSLISEKLNISVEQIEDYLDIIKTLEPIPARGYFVGNKTNYVVPEAKIEIVDDELVVILNEEAIPKIKISSSYESTNSLADKNNMYTAINLIKSIEKRYITLERVLNQLIIKQKDFFFKGKDFLQTLTLKDIAKELNLHESTISRTVRDKFIETPQGMIAIKSLFLLNSECLEIKKTIEDLVKSEDKTSPLSDEKISLYFKNNGCNVARRTIAKYREELGIASTRERKRK</sequence>
<keyword evidence="3" id="KW-0808">Transferase</keyword>
<dbReference type="RefSeq" id="WP_005981270.1">
    <property type="nucleotide sequence ID" value="NZ_CABKNW010000005.1"/>
</dbReference>
<dbReference type="GO" id="GO:0000428">
    <property type="term" value="C:DNA-directed RNA polymerase complex"/>
    <property type="evidence" value="ECO:0007669"/>
    <property type="project" value="UniProtKB-KW"/>
</dbReference>
<evidence type="ECO:0000259" key="9">
    <source>
        <dbReference type="Pfam" id="PF04552"/>
    </source>
</evidence>
<dbReference type="Gene3D" id="1.10.10.1330">
    <property type="entry name" value="RNA polymerase sigma-54 factor, core-binding domain"/>
    <property type="match status" value="1"/>
</dbReference>
<dbReference type="InterPro" id="IPR000394">
    <property type="entry name" value="RNA_pol_sigma_54"/>
</dbReference>
<evidence type="ECO:0000256" key="2">
    <source>
        <dbReference type="ARBA" id="ARBA00022478"/>
    </source>
</evidence>
<keyword evidence="6" id="KW-0731">Sigma factor</keyword>
<dbReference type="PROSITE" id="PS00718">
    <property type="entry name" value="SIGMA54_2"/>
    <property type="match status" value="1"/>
</dbReference>
<dbReference type="GO" id="GO:0016779">
    <property type="term" value="F:nucleotidyltransferase activity"/>
    <property type="evidence" value="ECO:0007669"/>
    <property type="project" value="UniProtKB-KW"/>
</dbReference>
<keyword evidence="5" id="KW-0805">Transcription regulation</keyword>
<evidence type="ECO:0000313" key="12">
    <source>
        <dbReference type="Proteomes" id="UP000249008"/>
    </source>
</evidence>
<dbReference type="AlphaFoldDB" id="A0AAX1TNX2"/>
<keyword evidence="2" id="KW-0240">DNA-directed RNA polymerase</keyword>
<dbReference type="PROSITE" id="PS50044">
    <property type="entry name" value="SIGMA54_3"/>
    <property type="match status" value="1"/>
</dbReference>
<proteinExistence type="inferred from homology"/>
<dbReference type="NCBIfam" id="TIGR02395">
    <property type="entry name" value="rpoN_sigma"/>
    <property type="match status" value="1"/>
</dbReference>
<evidence type="ECO:0000256" key="8">
    <source>
        <dbReference type="ARBA" id="ARBA00023163"/>
    </source>
</evidence>
<gene>
    <name evidence="11" type="ORF">NCTC12112_02348</name>
</gene>
<dbReference type="GO" id="GO:0006352">
    <property type="term" value="P:DNA-templated transcription initiation"/>
    <property type="evidence" value="ECO:0007669"/>
    <property type="project" value="InterPro"/>
</dbReference>
<keyword evidence="4" id="KW-0548">Nucleotidyltransferase</keyword>
<dbReference type="PANTHER" id="PTHR32248:SF4">
    <property type="entry name" value="RNA POLYMERASE SIGMA-54 FACTOR"/>
    <property type="match status" value="1"/>
</dbReference>
<dbReference type="GeneID" id="78453629"/>
<evidence type="ECO:0000259" key="10">
    <source>
        <dbReference type="Pfam" id="PF04963"/>
    </source>
</evidence>
<evidence type="ECO:0000256" key="4">
    <source>
        <dbReference type="ARBA" id="ARBA00022695"/>
    </source>
</evidence>
<dbReference type="Pfam" id="PF04552">
    <property type="entry name" value="Sigma54_DBD"/>
    <property type="match status" value="1"/>
</dbReference>
<evidence type="ECO:0000313" key="11">
    <source>
        <dbReference type="EMBL" id="SQJ09699.1"/>
    </source>
</evidence>
<dbReference type="EMBL" id="LS483487">
    <property type="protein sequence ID" value="SQJ09699.1"/>
    <property type="molecule type" value="Genomic_DNA"/>
</dbReference>
<dbReference type="PRINTS" id="PR00045">
    <property type="entry name" value="SIGMA54FCT"/>
</dbReference>
<evidence type="ECO:0000256" key="7">
    <source>
        <dbReference type="ARBA" id="ARBA00023125"/>
    </source>
</evidence>
<evidence type="ECO:0000256" key="6">
    <source>
        <dbReference type="ARBA" id="ARBA00023082"/>
    </source>
</evidence>
<feature type="domain" description="RNA polymerase sigma factor 54 core-binding" evidence="10">
    <location>
        <begin position="70"/>
        <end position="255"/>
    </location>
</feature>
<dbReference type="GO" id="GO:0016987">
    <property type="term" value="F:sigma factor activity"/>
    <property type="evidence" value="ECO:0007669"/>
    <property type="project" value="UniProtKB-KW"/>
</dbReference>
<name>A0AAX1TNX2_9FUSO</name>
<dbReference type="PANTHER" id="PTHR32248">
    <property type="entry name" value="RNA POLYMERASE SIGMA-54 FACTOR"/>
    <property type="match status" value="1"/>
</dbReference>
<dbReference type="InterPro" id="IPR007046">
    <property type="entry name" value="RNA_pol_sigma_54_core-bd"/>
</dbReference>
<accession>A0AAX1TNX2</accession>
<keyword evidence="7" id="KW-0238">DNA-binding</keyword>
<organism evidence="11 12">
    <name type="scientific">Fusobacterium ulcerans</name>
    <dbReference type="NCBI Taxonomy" id="861"/>
    <lineage>
        <taxon>Bacteria</taxon>
        <taxon>Fusobacteriati</taxon>
        <taxon>Fusobacteriota</taxon>
        <taxon>Fusobacteriia</taxon>
        <taxon>Fusobacteriales</taxon>
        <taxon>Fusobacteriaceae</taxon>
        <taxon>Fusobacterium</taxon>
    </lineage>
</organism>
<dbReference type="Gene3D" id="1.10.10.60">
    <property type="entry name" value="Homeodomain-like"/>
    <property type="match status" value="1"/>
</dbReference>
<dbReference type="KEGG" id="ful:C4N20_02330"/>
<evidence type="ECO:0000256" key="5">
    <source>
        <dbReference type="ARBA" id="ARBA00023015"/>
    </source>
</evidence>
<reference evidence="11 12" key="1">
    <citation type="submission" date="2018-06" db="EMBL/GenBank/DDBJ databases">
        <authorList>
            <consortium name="Pathogen Informatics"/>
            <person name="Doyle S."/>
        </authorList>
    </citation>
    <scope>NUCLEOTIDE SEQUENCE [LARGE SCALE GENOMIC DNA]</scope>
    <source>
        <strain evidence="11 12">NCTC12112</strain>
    </source>
</reference>
<protein>
    <submittedName>
        <fullName evidence="11">RNA polymerase factor sigma-54</fullName>
    </submittedName>
</protein>
<feature type="domain" description="RNA polymerase sigma factor 54 DNA-binding" evidence="9">
    <location>
        <begin position="265"/>
        <end position="411"/>
    </location>
</feature>
<dbReference type="PIRSF" id="PIRSF000774">
    <property type="entry name" value="RpoN"/>
    <property type="match status" value="1"/>
</dbReference>
<comment type="similarity">
    <text evidence="1">Belongs to the sigma-54 factor family.</text>
</comment>
<dbReference type="InterPro" id="IPR038709">
    <property type="entry name" value="RpoN_core-bd_sf"/>
</dbReference>
<evidence type="ECO:0000256" key="3">
    <source>
        <dbReference type="ARBA" id="ARBA00022679"/>
    </source>
</evidence>
<dbReference type="GO" id="GO:0003677">
    <property type="term" value="F:DNA binding"/>
    <property type="evidence" value="ECO:0007669"/>
    <property type="project" value="UniProtKB-KW"/>
</dbReference>
<dbReference type="GO" id="GO:0001216">
    <property type="term" value="F:DNA-binding transcription activator activity"/>
    <property type="evidence" value="ECO:0007669"/>
    <property type="project" value="InterPro"/>
</dbReference>
<dbReference type="InterPro" id="IPR007634">
    <property type="entry name" value="RNA_pol_sigma_54_DNA-bd"/>
</dbReference>